<dbReference type="RefSeq" id="WP_146784318.1">
    <property type="nucleotide sequence ID" value="NZ_BAABIO010000002.1"/>
</dbReference>
<gene>
    <name evidence="3" type="ORF">FSB75_06140</name>
</gene>
<feature type="transmembrane region" description="Helical" evidence="1">
    <location>
        <begin position="114"/>
        <end position="136"/>
    </location>
</feature>
<feature type="domain" description="Signal transduction histidine kinase internal region" evidence="2">
    <location>
        <begin position="156"/>
        <end position="235"/>
    </location>
</feature>
<dbReference type="PANTHER" id="PTHR34220">
    <property type="entry name" value="SENSOR HISTIDINE KINASE YPDA"/>
    <property type="match status" value="1"/>
</dbReference>
<evidence type="ECO:0000313" key="4">
    <source>
        <dbReference type="Proteomes" id="UP000321204"/>
    </source>
</evidence>
<dbReference type="InterPro" id="IPR050640">
    <property type="entry name" value="Bact_2-comp_sensor_kinase"/>
</dbReference>
<feature type="transmembrane region" description="Helical" evidence="1">
    <location>
        <begin position="73"/>
        <end position="94"/>
    </location>
</feature>
<name>A0A5B8UH99_9BACT</name>
<dbReference type="PANTHER" id="PTHR34220:SF7">
    <property type="entry name" value="SENSOR HISTIDINE KINASE YPDA"/>
    <property type="match status" value="1"/>
</dbReference>
<evidence type="ECO:0000313" key="3">
    <source>
        <dbReference type="EMBL" id="QEC55499.1"/>
    </source>
</evidence>
<organism evidence="3 4">
    <name type="scientific">Flavisolibacter ginsenosidimutans</name>
    <dbReference type="NCBI Taxonomy" id="661481"/>
    <lineage>
        <taxon>Bacteria</taxon>
        <taxon>Pseudomonadati</taxon>
        <taxon>Bacteroidota</taxon>
        <taxon>Chitinophagia</taxon>
        <taxon>Chitinophagales</taxon>
        <taxon>Chitinophagaceae</taxon>
        <taxon>Flavisolibacter</taxon>
    </lineage>
</organism>
<dbReference type="AlphaFoldDB" id="A0A5B8UH99"/>
<keyword evidence="4" id="KW-1185">Reference proteome</keyword>
<dbReference type="KEGG" id="fgg:FSB75_06140"/>
<evidence type="ECO:0000256" key="1">
    <source>
        <dbReference type="SAM" id="Phobius"/>
    </source>
</evidence>
<dbReference type="SUPFAM" id="SSF55874">
    <property type="entry name" value="ATPase domain of HSP90 chaperone/DNA topoisomerase II/histidine kinase"/>
    <property type="match status" value="1"/>
</dbReference>
<dbReference type="GO" id="GO:0016020">
    <property type="term" value="C:membrane"/>
    <property type="evidence" value="ECO:0007669"/>
    <property type="project" value="InterPro"/>
</dbReference>
<keyword evidence="1" id="KW-0472">Membrane</keyword>
<dbReference type="InterPro" id="IPR036890">
    <property type="entry name" value="HATPase_C_sf"/>
</dbReference>
<evidence type="ECO:0000259" key="2">
    <source>
        <dbReference type="Pfam" id="PF06580"/>
    </source>
</evidence>
<dbReference type="InterPro" id="IPR010559">
    <property type="entry name" value="Sig_transdc_His_kin_internal"/>
</dbReference>
<keyword evidence="1" id="KW-0812">Transmembrane</keyword>
<dbReference type="Proteomes" id="UP000321204">
    <property type="component" value="Chromosome"/>
</dbReference>
<feature type="transmembrane region" description="Helical" evidence="1">
    <location>
        <begin position="12"/>
        <end position="30"/>
    </location>
</feature>
<sequence>MASSLLHTTRFRVAFGAWWWTWTTLHFVVLQKGGYSVPVSFFDSVISNTLLGCAGLLVTLTLQYYLPSQNKYTYLLAFCTVLTLLWLAVTRTLLLSLLEEGNEYKYFFSQSLVIRGATGFLVIGCMALISVLWYTLQDQKEADKRRTEADALAKEAELNNLRQQLQPHFLFNSLNSINALVVSQPQKARTMIQQLSEFLRGTLKKDQKAWIPLEEELQHLQLYLEIEKVRFGHRLSALVKNETEGTRMPVMLLQPVVENAIKFGLYDTTGDITISIEARRAEGQLIIQVKNPFDPETSSPKKGAGFGLSSVQRRLYLLFARADLLQTSTNENLFITTIKIPQS</sequence>
<dbReference type="OrthoDB" id="9792992at2"/>
<feature type="transmembrane region" description="Helical" evidence="1">
    <location>
        <begin position="45"/>
        <end position="66"/>
    </location>
</feature>
<protein>
    <submittedName>
        <fullName evidence="3">GHKL domain-containing protein</fullName>
    </submittedName>
</protein>
<dbReference type="GO" id="GO:0000155">
    <property type="term" value="F:phosphorelay sensor kinase activity"/>
    <property type="evidence" value="ECO:0007669"/>
    <property type="project" value="InterPro"/>
</dbReference>
<keyword evidence="1" id="KW-1133">Transmembrane helix</keyword>
<accession>A0A5B8UH99</accession>
<dbReference type="Pfam" id="PF06580">
    <property type="entry name" value="His_kinase"/>
    <property type="match status" value="1"/>
</dbReference>
<dbReference type="Gene3D" id="3.30.565.10">
    <property type="entry name" value="Histidine kinase-like ATPase, C-terminal domain"/>
    <property type="match status" value="1"/>
</dbReference>
<reference evidence="3 4" key="1">
    <citation type="journal article" date="2015" name="Int. J. Syst. Evol. Microbiol.">
        <title>Flavisolibacter ginsenosidimutans sp. nov., with ginsenoside-converting activity isolated from soil used for cultivating ginseng.</title>
        <authorList>
            <person name="Zhao Y."/>
            <person name="Liu Q."/>
            <person name="Kang M.S."/>
            <person name="Jin F."/>
            <person name="Yu H."/>
            <person name="Im W.T."/>
        </authorList>
    </citation>
    <scope>NUCLEOTIDE SEQUENCE [LARGE SCALE GENOMIC DNA]</scope>
    <source>
        <strain evidence="3 4">Gsoil 636</strain>
    </source>
</reference>
<proteinExistence type="predicted"/>
<dbReference type="EMBL" id="CP042433">
    <property type="protein sequence ID" value="QEC55499.1"/>
    <property type="molecule type" value="Genomic_DNA"/>
</dbReference>